<protein>
    <submittedName>
        <fullName evidence="2">Uncharacterized protein</fullName>
    </submittedName>
</protein>
<keyword evidence="1" id="KW-0812">Transmembrane</keyword>
<dbReference type="EMBL" id="DYDO01000011">
    <property type="protein sequence ID" value="DBA16163.1"/>
    <property type="molecule type" value="Genomic_DNA"/>
</dbReference>
<dbReference type="AlphaFoldDB" id="A0AAV3A221"/>
<accession>A0AAV3A221</accession>
<name>A0AAV3A221_PYXAD</name>
<dbReference type="Proteomes" id="UP001181693">
    <property type="component" value="Unassembled WGS sequence"/>
</dbReference>
<keyword evidence="1" id="KW-0472">Membrane</keyword>
<sequence length="94" mass="11019">MNTNVACRLIKITHLVFKKEQIKIATPIRWRMEKYEFYSLNCFLTQALFACVITGVHIYMSLGPLKQAFDFSDESMHETVLQLVVHDLQFPHMV</sequence>
<feature type="transmembrane region" description="Helical" evidence="1">
    <location>
        <begin position="37"/>
        <end position="60"/>
    </location>
</feature>
<proteinExistence type="predicted"/>
<reference evidence="2" key="1">
    <citation type="thesis" date="2020" institute="ProQuest LLC" country="789 East Eisenhower Parkway, Ann Arbor, MI, USA">
        <title>Comparative Genomics and Chromosome Evolution.</title>
        <authorList>
            <person name="Mudd A.B."/>
        </authorList>
    </citation>
    <scope>NUCLEOTIDE SEQUENCE</scope>
    <source>
        <strain evidence="2">1538</strain>
        <tissue evidence="2">Blood</tissue>
    </source>
</reference>
<organism evidence="2 3">
    <name type="scientific">Pyxicephalus adspersus</name>
    <name type="common">African bullfrog</name>
    <dbReference type="NCBI Taxonomy" id="30357"/>
    <lineage>
        <taxon>Eukaryota</taxon>
        <taxon>Metazoa</taxon>
        <taxon>Chordata</taxon>
        <taxon>Craniata</taxon>
        <taxon>Vertebrata</taxon>
        <taxon>Euteleostomi</taxon>
        <taxon>Amphibia</taxon>
        <taxon>Batrachia</taxon>
        <taxon>Anura</taxon>
        <taxon>Neobatrachia</taxon>
        <taxon>Ranoidea</taxon>
        <taxon>Pyxicephalidae</taxon>
        <taxon>Pyxicephalinae</taxon>
        <taxon>Pyxicephalus</taxon>
    </lineage>
</organism>
<keyword evidence="1" id="KW-1133">Transmembrane helix</keyword>
<comment type="caution">
    <text evidence="2">The sequence shown here is derived from an EMBL/GenBank/DDBJ whole genome shotgun (WGS) entry which is preliminary data.</text>
</comment>
<evidence type="ECO:0000256" key="1">
    <source>
        <dbReference type="SAM" id="Phobius"/>
    </source>
</evidence>
<gene>
    <name evidence="2" type="ORF">GDO54_003583</name>
</gene>
<evidence type="ECO:0000313" key="2">
    <source>
        <dbReference type="EMBL" id="DBA16163.1"/>
    </source>
</evidence>
<keyword evidence="3" id="KW-1185">Reference proteome</keyword>
<evidence type="ECO:0000313" key="3">
    <source>
        <dbReference type="Proteomes" id="UP001181693"/>
    </source>
</evidence>